<dbReference type="RefSeq" id="WP_126779173.1">
    <property type="nucleotide sequence ID" value="NZ_PIQC01000001.1"/>
</dbReference>
<keyword evidence="2" id="KW-1185">Reference proteome</keyword>
<sequence length="89" mass="10213">MTSTLHWLRNTPLPSWLEQHSHLLDETDALLMSGVALNQLPPESPVELPVYAREQEVATLDTAPPDYVVLKSDEQWVELVLSFQQQMTW</sequence>
<name>A0A432Z4X6_9GAMM</name>
<accession>A0A432Z4X6</accession>
<dbReference type="EMBL" id="PIQC01000001">
    <property type="protein sequence ID" value="RUO72940.1"/>
    <property type="molecule type" value="Genomic_DNA"/>
</dbReference>
<dbReference type="OrthoDB" id="6240821at2"/>
<comment type="caution">
    <text evidence="1">The sequence shown here is derived from an EMBL/GenBank/DDBJ whole genome shotgun (WGS) entry which is preliminary data.</text>
</comment>
<reference evidence="2" key="1">
    <citation type="journal article" date="2018" name="Front. Microbiol.">
        <title>Genome-Based Analysis Reveals the Taxonomy and Diversity of the Family Idiomarinaceae.</title>
        <authorList>
            <person name="Liu Y."/>
            <person name="Lai Q."/>
            <person name="Shao Z."/>
        </authorList>
    </citation>
    <scope>NUCLEOTIDE SEQUENCE [LARGE SCALE GENOMIC DNA]</scope>
    <source>
        <strain evidence="2">R22</strain>
    </source>
</reference>
<organism evidence="1 2">
    <name type="scientific">Idiomarina ramblicola</name>
    <dbReference type="NCBI Taxonomy" id="263724"/>
    <lineage>
        <taxon>Bacteria</taxon>
        <taxon>Pseudomonadati</taxon>
        <taxon>Pseudomonadota</taxon>
        <taxon>Gammaproteobacteria</taxon>
        <taxon>Alteromonadales</taxon>
        <taxon>Idiomarinaceae</taxon>
        <taxon>Idiomarina</taxon>
    </lineage>
</organism>
<dbReference type="AlphaFoldDB" id="A0A432Z4X6"/>
<dbReference type="Proteomes" id="UP000288058">
    <property type="component" value="Unassembled WGS sequence"/>
</dbReference>
<proteinExistence type="predicted"/>
<protein>
    <submittedName>
        <fullName evidence="1">Uncharacterized protein</fullName>
    </submittedName>
</protein>
<evidence type="ECO:0000313" key="1">
    <source>
        <dbReference type="EMBL" id="RUO72940.1"/>
    </source>
</evidence>
<gene>
    <name evidence="1" type="ORF">CWI78_00400</name>
</gene>
<dbReference type="InterPro" id="IPR027396">
    <property type="entry name" value="DsrEFH-like"/>
</dbReference>
<dbReference type="SUPFAM" id="SSF75169">
    <property type="entry name" value="DsrEFH-like"/>
    <property type="match status" value="1"/>
</dbReference>
<evidence type="ECO:0000313" key="2">
    <source>
        <dbReference type="Proteomes" id="UP000288058"/>
    </source>
</evidence>